<dbReference type="Gene3D" id="3.10.100.10">
    <property type="entry name" value="Mannose-Binding Protein A, subunit A"/>
    <property type="match status" value="1"/>
</dbReference>
<evidence type="ECO:0000313" key="2">
    <source>
        <dbReference type="EMBL" id="MFD1711962.1"/>
    </source>
</evidence>
<evidence type="ECO:0008006" key="4">
    <source>
        <dbReference type="Google" id="ProtNLM"/>
    </source>
</evidence>
<feature type="chain" id="PRO_5046833457" description="Lectin" evidence="1">
    <location>
        <begin position="31"/>
        <end position="221"/>
    </location>
</feature>
<organism evidence="2 3">
    <name type="scientific">Ottowia flava</name>
    <dbReference type="NCBI Taxonomy" id="2675430"/>
    <lineage>
        <taxon>Bacteria</taxon>
        <taxon>Pseudomonadati</taxon>
        <taxon>Pseudomonadota</taxon>
        <taxon>Betaproteobacteria</taxon>
        <taxon>Burkholderiales</taxon>
        <taxon>Comamonadaceae</taxon>
        <taxon>Ottowia</taxon>
    </lineage>
</organism>
<dbReference type="PROSITE" id="PS51257">
    <property type="entry name" value="PROKAR_LIPOPROTEIN"/>
    <property type="match status" value="1"/>
</dbReference>
<name>A0ABW4KVA6_9BURK</name>
<keyword evidence="3" id="KW-1185">Reference proteome</keyword>
<reference evidence="3" key="1">
    <citation type="journal article" date="2019" name="Int. J. Syst. Evol. Microbiol.">
        <title>The Global Catalogue of Microorganisms (GCM) 10K type strain sequencing project: providing services to taxonomists for standard genome sequencing and annotation.</title>
        <authorList>
            <consortium name="The Broad Institute Genomics Platform"/>
            <consortium name="The Broad Institute Genome Sequencing Center for Infectious Disease"/>
            <person name="Wu L."/>
            <person name="Ma J."/>
        </authorList>
    </citation>
    <scope>NUCLEOTIDE SEQUENCE [LARGE SCALE GENOMIC DNA]</scope>
    <source>
        <strain evidence="3">LMG 29247</strain>
    </source>
</reference>
<dbReference type="InterPro" id="IPR016187">
    <property type="entry name" value="CTDL_fold"/>
</dbReference>
<gene>
    <name evidence="2" type="ORF">ACFSF0_15230</name>
</gene>
<dbReference type="EMBL" id="JBHUEJ010000036">
    <property type="protein sequence ID" value="MFD1711962.1"/>
    <property type="molecule type" value="Genomic_DNA"/>
</dbReference>
<dbReference type="SUPFAM" id="SSF56436">
    <property type="entry name" value="C-type lectin-like"/>
    <property type="match status" value="1"/>
</dbReference>
<proteinExistence type="predicted"/>
<evidence type="ECO:0000256" key="1">
    <source>
        <dbReference type="SAM" id="SignalP"/>
    </source>
</evidence>
<evidence type="ECO:0000313" key="3">
    <source>
        <dbReference type="Proteomes" id="UP001597304"/>
    </source>
</evidence>
<dbReference type="Proteomes" id="UP001597304">
    <property type="component" value="Unassembled WGS sequence"/>
</dbReference>
<dbReference type="InterPro" id="IPR016186">
    <property type="entry name" value="C-type_lectin-like/link_sf"/>
</dbReference>
<keyword evidence="1" id="KW-0732">Signal</keyword>
<dbReference type="RefSeq" id="WP_147912439.1">
    <property type="nucleotide sequence ID" value="NZ_JBHUEJ010000036.1"/>
</dbReference>
<protein>
    <recommendedName>
        <fullName evidence="4">Lectin</fullName>
    </recommendedName>
</protein>
<accession>A0ABW4KVA6</accession>
<comment type="caution">
    <text evidence="2">The sequence shown here is derived from an EMBL/GenBank/DDBJ whole genome shotgun (WGS) entry which is preliminary data.</text>
</comment>
<feature type="signal peptide" evidence="1">
    <location>
        <begin position="1"/>
        <end position="30"/>
    </location>
</feature>
<sequence>MRFQRLLALTACAAATLLAGCAASSSGGGAGNPMTYFVTSSNPGQGGNLGGLAGADAYCQKLASNAGAGGKAWRAYLSTQGPQAVNARDRIGKGPWLNAKGEAIATSVDNLHSPGNNLNKKTAITEKGDVVAGRGDAVNMHDILTGSTAEGRTVPGSADATCGNWTSATTGSAIVGHHDRIGLNESAPMKSWNHSHPSKACDMAALKSTGGDGRFYCFAAN</sequence>